<name>A0ACB7NYK6_9PEZI</name>
<accession>A0ACB7NYK6</accession>
<reference evidence="1 2" key="1">
    <citation type="journal article" date="2021" name="Nat. Commun.">
        <title>Genetic determinants of endophytism in the Arabidopsis root mycobiome.</title>
        <authorList>
            <person name="Mesny F."/>
            <person name="Miyauchi S."/>
            <person name="Thiergart T."/>
            <person name="Pickel B."/>
            <person name="Atanasova L."/>
            <person name="Karlsson M."/>
            <person name="Huettel B."/>
            <person name="Barry K.W."/>
            <person name="Haridas S."/>
            <person name="Chen C."/>
            <person name="Bauer D."/>
            <person name="Andreopoulos W."/>
            <person name="Pangilinan J."/>
            <person name="LaButti K."/>
            <person name="Riley R."/>
            <person name="Lipzen A."/>
            <person name="Clum A."/>
            <person name="Drula E."/>
            <person name="Henrissat B."/>
            <person name="Kohler A."/>
            <person name="Grigoriev I.V."/>
            <person name="Martin F.M."/>
            <person name="Hacquard S."/>
        </authorList>
    </citation>
    <scope>NUCLEOTIDE SEQUENCE [LARGE SCALE GENOMIC DNA]</scope>
    <source>
        <strain evidence="1 2">MPI-SDFR-AT-0079</strain>
    </source>
</reference>
<comment type="caution">
    <text evidence="1">The sequence shown here is derived from an EMBL/GenBank/DDBJ whole genome shotgun (WGS) entry which is preliminary data.</text>
</comment>
<protein>
    <submittedName>
        <fullName evidence="1">RlpA-like double-psi beta-barrel-protein domain-containing protein-containing protein</fullName>
    </submittedName>
</protein>
<evidence type="ECO:0000313" key="1">
    <source>
        <dbReference type="EMBL" id="KAH6623184.1"/>
    </source>
</evidence>
<gene>
    <name evidence="1" type="ORF">F5144DRAFT_605701</name>
</gene>
<sequence>MFATTIASVLAVTATLMGATVATPISTTDAISAAGADKRAAQTSGRFTYYNPGLGACGQNHGDGDYVVAMSHADFDPSTPNGNPNNNPLCGRRIRASYAGKSVDVTVVDRCKACNSGDLDFSPAAFQTLAALSVGVIQGTWEWI</sequence>
<proteinExistence type="predicted"/>
<keyword evidence="2" id="KW-1185">Reference proteome</keyword>
<dbReference type="EMBL" id="JAGIZQ010000006">
    <property type="protein sequence ID" value="KAH6623184.1"/>
    <property type="molecule type" value="Genomic_DNA"/>
</dbReference>
<evidence type="ECO:0000313" key="2">
    <source>
        <dbReference type="Proteomes" id="UP000724584"/>
    </source>
</evidence>
<organism evidence="1 2">
    <name type="scientific">Chaetomium tenue</name>
    <dbReference type="NCBI Taxonomy" id="1854479"/>
    <lineage>
        <taxon>Eukaryota</taxon>
        <taxon>Fungi</taxon>
        <taxon>Dikarya</taxon>
        <taxon>Ascomycota</taxon>
        <taxon>Pezizomycotina</taxon>
        <taxon>Sordariomycetes</taxon>
        <taxon>Sordariomycetidae</taxon>
        <taxon>Sordariales</taxon>
        <taxon>Chaetomiaceae</taxon>
        <taxon>Chaetomium</taxon>
    </lineage>
</organism>
<dbReference type="Proteomes" id="UP000724584">
    <property type="component" value="Unassembled WGS sequence"/>
</dbReference>